<evidence type="ECO:0000259" key="6">
    <source>
        <dbReference type="Pfam" id="PF13458"/>
    </source>
</evidence>
<dbReference type="InterPro" id="IPR000709">
    <property type="entry name" value="Leu_Ile_Val-bd"/>
</dbReference>
<evidence type="ECO:0000256" key="5">
    <source>
        <dbReference type="SAM" id="SignalP"/>
    </source>
</evidence>
<gene>
    <name evidence="7" type="ORF">J2Z76_003136</name>
</gene>
<dbReference type="PANTHER" id="PTHR30483">
    <property type="entry name" value="LEUCINE-SPECIFIC-BINDING PROTEIN"/>
    <property type="match status" value="1"/>
</dbReference>
<comment type="caution">
    <text evidence="7">The sequence shown here is derived from an EMBL/GenBank/DDBJ whole genome shotgun (WGS) entry which is preliminary data.</text>
</comment>
<feature type="signal peptide" evidence="5">
    <location>
        <begin position="1"/>
        <end position="23"/>
    </location>
</feature>
<dbReference type="Pfam" id="PF13458">
    <property type="entry name" value="Peripla_BP_6"/>
    <property type="match status" value="1"/>
</dbReference>
<dbReference type="InterPro" id="IPR028081">
    <property type="entry name" value="Leu-bd"/>
</dbReference>
<keyword evidence="2" id="KW-0813">Transport</keyword>
<sequence>MRRKVLSLISVLLIFTLMLTGCGGSGSTSGASSDVIKIGWIGSLTGDQAVWGTCESNTIKMLIEQVNADGGILGKQVEGIYYDTKGDAAEAVNAVKRLISQDKVVAILGPNASGQALAISSVLDQYKVSDIATVATNPKVTVNEDGSVKKYNFRVCFIDPYQGAVAAGYAYDKLGLKNAAILYDVASDYSQGFTEFFEKTFTEKGGKIVAKEGFKEGDVDFRPQLSKIKEANPDVILMPYYYKEVALSANQARDLGIEATLIGGDGWPSDQLMTMAKDAIEGSYVVNHLDFNDPDVKPLQDAYKAKYDLPMELNGYMAHDAFLLLEAAIKDANSADPEKITESLTKVSVEGVTGTIKISPDTHNPDGKEAAIVRIESGDYIFQEKYGVK</sequence>
<feature type="chain" id="PRO_5045992565" evidence="5">
    <location>
        <begin position="24"/>
        <end position="389"/>
    </location>
</feature>
<reference evidence="7 8" key="1">
    <citation type="submission" date="2021-03" db="EMBL/GenBank/DDBJ databases">
        <title>Genomic Encyclopedia of Type Strains, Phase IV (KMG-IV): sequencing the most valuable type-strain genomes for metagenomic binning, comparative biology and taxonomic classification.</title>
        <authorList>
            <person name="Goeker M."/>
        </authorList>
    </citation>
    <scope>NUCLEOTIDE SEQUENCE [LARGE SCALE GENOMIC DNA]</scope>
    <source>
        <strain evidence="7 8">DSM 24004</strain>
    </source>
</reference>
<protein>
    <submittedName>
        <fullName evidence="7">Branched-chain amino acid transport system substrate-binding protein</fullName>
    </submittedName>
</protein>
<keyword evidence="4" id="KW-0029">Amino-acid transport</keyword>
<dbReference type="RefSeq" id="WP_209512948.1">
    <property type="nucleotide sequence ID" value="NZ_JAGGKS010000011.1"/>
</dbReference>
<organism evidence="7 8">
    <name type="scientific">Sedimentibacter acidaminivorans</name>
    <dbReference type="NCBI Taxonomy" id="913099"/>
    <lineage>
        <taxon>Bacteria</taxon>
        <taxon>Bacillati</taxon>
        <taxon>Bacillota</taxon>
        <taxon>Tissierellia</taxon>
        <taxon>Sedimentibacter</taxon>
    </lineage>
</organism>
<evidence type="ECO:0000256" key="4">
    <source>
        <dbReference type="ARBA" id="ARBA00022970"/>
    </source>
</evidence>
<evidence type="ECO:0000256" key="2">
    <source>
        <dbReference type="ARBA" id="ARBA00022448"/>
    </source>
</evidence>
<dbReference type="Gene3D" id="3.40.50.2300">
    <property type="match status" value="2"/>
</dbReference>
<evidence type="ECO:0000256" key="1">
    <source>
        <dbReference type="ARBA" id="ARBA00010062"/>
    </source>
</evidence>
<proteinExistence type="inferred from homology"/>
<dbReference type="SUPFAM" id="SSF53822">
    <property type="entry name" value="Periplasmic binding protein-like I"/>
    <property type="match status" value="1"/>
</dbReference>
<dbReference type="PROSITE" id="PS51257">
    <property type="entry name" value="PROKAR_LIPOPROTEIN"/>
    <property type="match status" value="1"/>
</dbReference>
<feature type="domain" description="Leucine-binding protein" evidence="6">
    <location>
        <begin position="36"/>
        <end position="377"/>
    </location>
</feature>
<name>A0ABS4GHR4_9FIRM</name>
<dbReference type="Proteomes" id="UP001519342">
    <property type="component" value="Unassembled WGS sequence"/>
</dbReference>
<dbReference type="CDD" id="cd06347">
    <property type="entry name" value="PBP1_ABC_LivK_ligand_binding-like"/>
    <property type="match status" value="1"/>
</dbReference>
<dbReference type="InterPro" id="IPR028082">
    <property type="entry name" value="Peripla_BP_I"/>
</dbReference>
<dbReference type="PRINTS" id="PR00337">
    <property type="entry name" value="LEUILEVALBP"/>
</dbReference>
<comment type="similarity">
    <text evidence="1">Belongs to the leucine-binding protein family.</text>
</comment>
<dbReference type="PANTHER" id="PTHR30483:SF6">
    <property type="entry name" value="PERIPLASMIC BINDING PROTEIN OF ABC TRANSPORTER FOR NATURAL AMINO ACIDS"/>
    <property type="match status" value="1"/>
</dbReference>
<evidence type="ECO:0000256" key="3">
    <source>
        <dbReference type="ARBA" id="ARBA00022729"/>
    </source>
</evidence>
<evidence type="ECO:0000313" key="8">
    <source>
        <dbReference type="Proteomes" id="UP001519342"/>
    </source>
</evidence>
<dbReference type="EMBL" id="JAGGKS010000011">
    <property type="protein sequence ID" value="MBP1927239.1"/>
    <property type="molecule type" value="Genomic_DNA"/>
</dbReference>
<accession>A0ABS4GHR4</accession>
<dbReference type="InterPro" id="IPR051010">
    <property type="entry name" value="BCAA_transport"/>
</dbReference>
<keyword evidence="8" id="KW-1185">Reference proteome</keyword>
<keyword evidence="3 5" id="KW-0732">Signal</keyword>
<evidence type="ECO:0000313" key="7">
    <source>
        <dbReference type="EMBL" id="MBP1927239.1"/>
    </source>
</evidence>